<dbReference type="GO" id="GO:0000978">
    <property type="term" value="F:RNA polymerase II cis-regulatory region sequence-specific DNA binding"/>
    <property type="evidence" value="ECO:0007669"/>
    <property type="project" value="TreeGrafter"/>
</dbReference>
<dbReference type="STRING" id="2163413.A0A4P6XPA3"/>
<evidence type="ECO:0000256" key="1">
    <source>
        <dbReference type="SAM" id="MobiDB-lite"/>
    </source>
</evidence>
<feature type="compositionally biased region" description="Basic and acidic residues" evidence="1">
    <location>
        <begin position="1"/>
        <end position="12"/>
    </location>
</feature>
<name>A0A4P6XPA3_9ASCO</name>
<feature type="domain" description="HTH myb-type" evidence="3">
    <location>
        <begin position="31"/>
        <end position="86"/>
    </location>
</feature>
<feature type="compositionally biased region" description="Polar residues" evidence="1">
    <location>
        <begin position="13"/>
        <end position="25"/>
    </location>
</feature>
<dbReference type="PROSITE" id="PS51294">
    <property type="entry name" value="HTH_MYB"/>
    <property type="match status" value="2"/>
</dbReference>
<feature type="domain" description="Myb-like" evidence="2">
    <location>
        <begin position="83"/>
        <end position="130"/>
    </location>
</feature>
<sequence>MNAHTTPEHSDNEGSLNSTETSPSQPDRAGLDSVRRGPWSPEEDRKLMDIIALYGPLNWVRISLSIKTRLPKQCRERYHQNLKPLLNRNPITYQEGVLIEQLVGRYGKKWAEISRHLPGRSDNAIKNWWNGGANRRRRASQVLLPIMRNLHPRPARHGELQPHMPTHRSDPQVGSVGPVNLASREANMTYMVPMGPQFPAPLPPFHGAPLQPVFPPPHPFPHSELPTPNMRYAYSPRFPVAATDTTSAPRLPSLAPVAFNTAIFDAGARANVLLPSAATGPQPHNSAASEMSYPPLSKQRLSDPPAWGPLTLPALYTTAAPGYAIYSSCGSAGSSGSTSSAGTLILGYYDYTGQRPPAMSLLSTSSSQTLRRPSTAIEHTMLARSLAGSLAEEQSRRDHVSSAFSEKGGRNNEPFSSQLLFMHGRPYQAAEPQSSHFVVPPFKLLVRSITTPEPNPGQNESISVSRLIN</sequence>
<dbReference type="CDD" id="cd00167">
    <property type="entry name" value="SANT"/>
    <property type="match status" value="2"/>
</dbReference>
<feature type="domain" description="Myb-like" evidence="2">
    <location>
        <begin position="31"/>
        <end position="82"/>
    </location>
</feature>
<dbReference type="Pfam" id="PF00249">
    <property type="entry name" value="Myb_DNA-binding"/>
    <property type="match status" value="2"/>
</dbReference>
<dbReference type="InterPro" id="IPR009057">
    <property type="entry name" value="Homeodomain-like_sf"/>
</dbReference>
<evidence type="ECO:0000313" key="4">
    <source>
        <dbReference type="EMBL" id="QBM88086.1"/>
    </source>
</evidence>
<evidence type="ECO:0000313" key="5">
    <source>
        <dbReference type="Proteomes" id="UP000292447"/>
    </source>
</evidence>
<dbReference type="InterPro" id="IPR001005">
    <property type="entry name" value="SANT/Myb"/>
</dbReference>
<dbReference type="AlphaFoldDB" id="A0A4P6XPA3"/>
<accession>A0A4P6XPA3</accession>
<dbReference type="GO" id="GO:0005634">
    <property type="term" value="C:nucleus"/>
    <property type="evidence" value="ECO:0007669"/>
    <property type="project" value="TreeGrafter"/>
</dbReference>
<dbReference type="Proteomes" id="UP000292447">
    <property type="component" value="Chromosome III"/>
</dbReference>
<keyword evidence="5" id="KW-1185">Reference proteome</keyword>
<keyword evidence="4" id="KW-0238">DNA-binding</keyword>
<dbReference type="GO" id="GO:0000278">
    <property type="term" value="P:mitotic cell cycle"/>
    <property type="evidence" value="ECO:0007669"/>
    <property type="project" value="TreeGrafter"/>
</dbReference>
<dbReference type="PROSITE" id="PS50090">
    <property type="entry name" value="MYB_LIKE"/>
    <property type="match status" value="2"/>
</dbReference>
<feature type="region of interest" description="Disordered" evidence="1">
    <location>
        <begin position="280"/>
        <end position="300"/>
    </location>
</feature>
<dbReference type="EMBL" id="CP034458">
    <property type="protein sequence ID" value="QBM88086.1"/>
    <property type="molecule type" value="Genomic_DNA"/>
</dbReference>
<dbReference type="PANTHER" id="PTHR45614:SF25">
    <property type="entry name" value="MYB PROTEIN"/>
    <property type="match status" value="1"/>
</dbReference>
<dbReference type="GO" id="GO:0000981">
    <property type="term" value="F:DNA-binding transcription factor activity, RNA polymerase II-specific"/>
    <property type="evidence" value="ECO:0007669"/>
    <property type="project" value="TreeGrafter"/>
</dbReference>
<dbReference type="PANTHER" id="PTHR45614">
    <property type="entry name" value="MYB PROTEIN-RELATED"/>
    <property type="match status" value="1"/>
</dbReference>
<feature type="domain" description="HTH myb-type" evidence="3">
    <location>
        <begin position="98"/>
        <end position="137"/>
    </location>
</feature>
<proteinExistence type="predicted"/>
<organism evidence="4 5">
    <name type="scientific">Metschnikowia aff. pulcherrima</name>
    <dbReference type="NCBI Taxonomy" id="2163413"/>
    <lineage>
        <taxon>Eukaryota</taxon>
        <taxon>Fungi</taxon>
        <taxon>Dikarya</taxon>
        <taxon>Ascomycota</taxon>
        <taxon>Saccharomycotina</taxon>
        <taxon>Pichiomycetes</taxon>
        <taxon>Metschnikowiaceae</taxon>
        <taxon>Metschnikowia</taxon>
    </lineage>
</organism>
<feature type="region of interest" description="Disordered" evidence="1">
    <location>
        <begin position="450"/>
        <end position="469"/>
    </location>
</feature>
<dbReference type="GO" id="GO:0045944">
    <property type="term" value="P:positive regulation of transcription by RNA polymerase II"/>
    <property type="evidence" value="ECO:0007669"/>
    <property type="project" value="TreeGrafter"/>
</dbReference>
<reference evidence="5" key="1">
    <citation type="submission" date="2019-03" db="EMBL/GenBank/DDBJ databases">
        <title>Snf2 controls pulcherriminic acid biosynthesis and connects pigmentation and antifungal activity of the yeast Metschnikowia pulcherrima.</title>
        <authorList>
            <person name="Gore-Lloyd D."/>
            <person name="Sumann I."/>
            <person name="Brachmann A.O."/>
            <person name="Schneeberger K."/>
            <person name="Ortiz-Merino R.A."/>
            <person name="Moreno-Beltran M."/>
            <person name="Schlaefli M."/>
            <person name="Kirner P."/>
            <person name="Santos Kron A."/>
            <person name="Wolfe K.H."/>
            <person name="Piel J."/>
            <person name="Ahrens C.H."/>
            <person name="Henk D."/>
            <person name="Freimoser F.M."/>
        </authorList>
    </citation>
    <scope>NUCLEOTIDE SEQUENCE [LARGE SCALE GENOMIC DNA]</scope>
    <source>
        <strain evidence="5">APC 1.2</strain>
    </source>
</reference>
<dbReference type="SUPFAM" id="SSF46689">
    <property type="entry name" value="Homeodomain-like"/>
    <property type="match status" value="1"/>
</dbReference>
<evidence type="ECO:0000259" key="2">
    <source>
        <dbReference type="PROSITE" id="PS50090"/>
    </source>
</evidence>
<protein>
    <submittedName>
        <fullName evidence="4">Myb-like DNA-binding protein FlbD</fullName>
    </submittedName>
</protein>
<feature type="region of interest" description="Disordered" evidence="1">
    <location>
        <begin position="387"/>
        <end position="411"/>
    </location>
</feature>
<gene>
    <name evidence="4" type="primary">MPUL0C00490</name>
    <name evidence="4" type="ORF">METSCH_C00490</name>
</gene>
<dbReference type="SMART" id="SM00717">
    <property type="entry name" value="SANT"/>
    <property type="match status" value="2"/>
</dbReference>
<evidence type="ECO:0000259" key="3">
    <source>
        <dbReference type="PROSITE" id="PS51294"/>
    </source>
</evidence>
<feature type="region of interest" description="Disordered" evidence="1">
    <location>
        <begin position="1"/>
        <end position="40"/>
    </location>
</feature>
<dbReference type="InterPro" id="IPR017930">
    <property type="entry name" value="Myb_dom"/>
</dbReference>
<dbReference type="InterPro" id="IPR050560">
    <property type="entry name" value="MYB_TF"/>
</dbReference>
<dbReference type="Gene3D" id="1.10.10.60">
    <property type="entry name" value="Homeodomain-like"/>
    <property type="match status" value="2"/>
</dbReference>